<name>A0A1B9B924_9BACI</name>
<sequence>MKKSLILSVTTIFIVVVIVSVPFLANSKSISPEQFVKEYLELNKKDDYEKLSDIIIDDRFNNDRQTEIEQYKKFAQEKVKVKDFKIKKVREVTEDKATVITEITFEDGRVNQTPVKLVKQDGEWKVHIGTESATDDKDFKRIK</sequence>
<dbReference type="AlphaFoldDB" id="A0A1B9B924"/>
<comment type="caution">
    <text evidence="1">The sequence shown here is derived from an EMBL/GenBank/DDBJ whole genome shotgun (WGS) entry which is preliminary data.</text>
</comment>
<keyword evidence="2" id="KW-1185">Reference proteome</keyword>
<dbReference type="Gene3D" id="3.10.450.50">
    <property type="match status" value="1"/>
</dbReference>
<evidence type="ECO:0000313" key="1">
    <source>
        <dbReference type="EMBL" id="OCA92572.1"/>
    </source>
</evidence>
<organism evidence="1 2">
    <name type="scientific">Pseudobacillus wudalianchiensis</name>
    <dbReference type="NCBI Taxonomy" id="1743143"/>
    <lineage>
        <taxon>Bacteria</taxon>
        <taxon>Bacillati</taxon>
        <taxon>Bacillota</taxon>
        <taxon>Bacilli</taxon>
        <taxon>Bacillales</taxon>
        <taxon>Bacillaceae</taxon>
        <taxon>Pseudobacillus</taxon>
    </lineage>
</organism>
<dbReference type="SUPFAM" id="SSF54427">
    <property type="entry name" value="NTF2-like"/>
    <property type="match status" value="1"/>
</dbReference>
<protein>
    <submittedName>
        <fullName evidence="1">Uncharacterized protein</fullName>
    </submittedName>
</protein>
<evidence type="ECO:0000313" key="2">
    <source>
        <dbReference type="Proteomes" id="UP000092578"/>
    </source>
</evidence>
<reference evidence="2" key="1">
    <citation type="submission" date="2016-05" db="EMBL/GenBank/DDBJ databases">
        <authorList>
            <person name="Liu B."/>
            <person name="Wang J."/>
            <person name="Zhu Y."/>
            <person name="Liu G."/>
            <person name="Chen Q."/>
            <person name="Chen Z."/>
            <person name="Lan J."/>
            <person name="Che J."/>
            <person name="Ge C."/>
            <person name="Shi H."/>
            <person name="Pan Z."/>
            <person name="Liu X."/>
        </authorList>
    </citation>
    <scope>NUCLEOTIDE SEQUENCE [LARGE SCALE GENOMIC DNA]</scope>
    <source>
        <strain evidence="2">FJAT-27215</strain>
    </source>
</reference>
<accession>A0A1B9B924</accession>
<dbReference type="InterPro" id="IPR032710">
    <property type="entry name" value="NTF2-like_dom_sf"/>
</dbReference>
<gene>
    <name evidence="1" type="ORF">A8F95_02430</name>
</gene>
<proteinExistence type="predicted"/>
<dbReference type="Proteomes" id="UP000092578">
    <property type="component" value="Unassembled WGS sequence"/>
</dbReference>
<dbReference type="EMBL" id="MAYT01000001">
    <property type="protein sequence ID" value="OCA92572.1"/>
    <property type="molecule type" value="Genomic_DNA"/>
</dbReference>